<dbReference type="InterPro" id="IPR049362">
    <property type="entry name" value="TTI1_rpt"/>
</dbReference>
<dbReference type="SUPFAM" id="SSF48371">
    <property type="entry name" value="ARM repeat"/>
    <property type="match status" value="1"/>
</dbReference>
<evidence type="ECO:0000313" key="8">
    <source>
        <dbReference type="EMBL" id="KAJ8568404.1"/>
    </source>
</evidence>
<dbReference type="Pfam" id="PF21547">
    <property type="entry name" value="TTI1"/>
    <property type="match status" value="1"/>
</dbReference>
<evidence type="ECO:0000256" key="6">
    <source>
        <dbReference type="SAM" id="MobiDB-lite"/>
    </source>
</evidence>
<evidence type="ECO:0000256" key="4">
    <source>
        <dbReference type="ARBA" id="ARBA00050501"/>
    </source>
</evidence>
<dbReference type="PANTHER" id="PTHR18460:SF3">
    <property type="entry name" value="TELO2-INTERACTING PROTEIN 1 HOMOLOG"/>
    <property type="match status" value="1"/>
</dbReference>
<evidence type="ECO:0000256" key="3">
    <source>
        <dbReference type="ARBA" id="ARBA00047549"/>
    </source>
</evidence>
<dbReference type="GO" id="GO:0005737">
    <property type="term" value="C:cytoplasm"/>
    <property type="evidence" value="ECO:0007669"/>
    <property type="project" value="UniProtKB-ARBA"/>
</dbReference>
<dbReference type="OrthoDB" id="49511at2759"/>
<evidence type="ECO:0000313" key="9">
    <source>
        <dbReference type="Proteomes" id="UP001152561"/>
    </source>
</evidence>
<dbReference type="InterPro" id="IPR001763">
    <property type="entry name" value="Rhodanese-like_dom"/>
</dbReference>
<dbReference type="InterPro" id="IPR036873">
    <property type="entry name" value="Rhodanese-like_dom_sf"/>
</dbReference>
<dbReference type="SUPFAM" id="SSF52821">
    <property type="entry name" value="Rhodanese/Cell cycle control phosphatase"/>
    <property type="match status" value="2"/>
</dbReference>
<protein>
    <recommendedName>
        <fullName evidence="7">Rhodanese domain-containing protein</fullName>
    </recommendedName>
</protein>
<dbReference type="CDD" id="cd01448">
    <property type="entry name" value="TST_Repeat_1"/>
    <property type="match status" value="1"/>
</dbReference>
<evidence type="ECO:0000256" key="2">
    <source>
        <dbReference type="ARBA" id="ARBA00022737"/>
    </source>
</evidence>
<feature type="region of interest" description="Disordered" evidence="6">
    <location>
        <begin position="572"/>
        <end position="591"/>
    </location>
</feature>
<dbReference type="SMART" id="SM00450">
    <property type="entry name" value="RHOD"/>
    <property type="match status" value="2"/>
</dbReference>
<dbReference type="GO" id="GO:0016784">
    <property type="term" value="F:3-mercaptopyruvate sulfurtransferase activity"/>
    <property type="evidence" value="ECO:0007669"/>
    <property type="project" value="UniProtKB-EC"/>
</dbReference>
<dbReference type="Pfam" id="PF24173">
    <property type="entry name" value="TPR_TTI1_N"/>
    <property type="match status" value="1"/>
</dbReference>
<dbReference type="EMBL" id="JAJAGQ010000003">
    <property type="protein sequence ID" value="KAJ8568404.1"/>
    <property type="molecule type" value="Genomic_DNA"/>
</dbReference>
<dbReference type="PROSITE" id="PS00380">
    <property type="entry name" value="RHODANESE_1"/>
    <property type="match status" value="1"/>
</dbReference>
<name>A0A9Q1MY36_9SOLA</name>
<reference evidence="9" key="1">
    <citation type="journal article" date="2023" name="Proc. Natl. Acad. Sci. U.S.A.">
        <title>Genomic and structural basis for evolution of tropane alkaloid biosynthesis.</title>
        <authorList>
            <person name="Wanga Y.-J."/>
            <person name="Taina T."/>
            <person name="Yua J.-Y."/>
            <person name="Lia J."/>
            <person name="Xua B."/>
            <person name="Chenc J."/>
            <person name="D'Auriad J.C."/>
            <person name="Huanga J.-P."/>
            <person name="Huanga S.-X."/>
        </authorList>
    </citation>
    <scope>NUCLEOTIDE SEQUENCE [LARGE SCALE GENOMIC DNA]</scope>
    <source>
        <strain evidence="9">cv. KIB-2019</strain>
    </source>
</reference>
<dbReference type="InterPro" id="IPR057566">
    <property type="entry name" value="TPR_TTI1_N"/>
</dbReference>
<keyword evidence="9" id="KW-1185">Reference proteome</keyword>
<comment type="catalytic activity">
    <reaction evidence="4">
        <text>2-oxo-3-sulfanylpropanoate + [thioredoxin]-dithiol = [thioredoxin]-disulfide + hydrogen sulfide + pyruvate + H(+)</text>
        <dbReference type="Rhea" id="RHEA:21740"/>
        <dbReference type="Rhea" id="RHEA-COMP:10698"/>
        <dbReference type="Rhea" id="RHEA-COMP:10700"/>
        <dbReference type="ChEBI" id="CHEBI:15361"/>
        <dbReference type="ChEBI" id="CHEBI:15378"/>
        <dbReference type="ChEBI" id="CHEBI:29919"/>
        <dbReference type="ChEBI" id="CHEBI:29950"/>
        <dbReference type="ChEBI" id="CHEBI:50058"/>
        <dbReference type="ChEBI" id="CHEBI:57678"/>
        <dbReference type="EC" id="2.8.1.2"/>
    </reaction>
</comment>
<dbReference type="PROSITE" id="PS50206">
    <property type="entry name" value="RHODANESE_3"/>
    <property type="match status" value="2"/>
</dbReference>
<feature type="domain" description="Rhodanese" evidence="7">
    <location>
        <begin position="1597"/>
        <end position="1711"/>
    </location>
</feature>
<dbReference type="FunFam" id="3.40.250.10:FF:000001">
    <property type="entry name" value="Sulfurtransferase"/>
    <property type="match status" value="1"/>
</dbReference>
<dbReference type="FunFam" id="3.40.250.10:FF:000019">
    <property type="entry name" value="Sulfurtransferase"/>
    <property type="match status" value="1"/>
</dbReference>
<dbReference type="Pfam" id="PF24181">
    <property type="entry name" value="TPR_TTI1_C"/>
    <property type="match status" value="1"/>
</dbReference>
<organism evidence="8 9">
    <name type="scientific">Anisodus acutangulus</name>
    <dbReference type="NCBI Taxonomy" id="402998"/>
    <lineage>
        <taxon>Eukaryota</taxon>
        <taxon>Viridiplantae</taxon>
        <taxon>Streptophyta</taxon>
        <taxon>Embryophyta</taxon>
        <taxon>Tracheophyta</taxon>
        <taxon>Spermatophyta</taxon>
        <taxon>Magnoliopsida</taxon>
        <taxon>eudicotyledons</taxon>
        <taxon>Gunneridae</taxon>
        <taxon>Pentapetalae</taxon>
        <taxon>asterids</taxon>
        <taxon>lamiids</taxon>
        <taxon>Solanales</taxon>
        <taxon>Solanaceae</taxon>
        <taxon>Solanoideae</taxon>
        <taxon>Hyoscyameae</taxon>
        <taxon>Anisodus</taxon>
    </lineage>
</organism>
<dbReference type="InterPro" id="IPR052587">
    <property type="entry name" value="TELO2-interacting_protein_1"/>
</dbReference>
<dbReference type="CDD" id="cd01449">
    <property type="entry name" value="TST_Repeat_2"/>
    <property type="match status" value="1"/>
</dbReference>
<dbReference type="Proteomes" id="UP001152561">
    <property type="component" value="Unassembled WGS sequence"/>
</dbReference>
<dbReference type="InterPro" id="IPR016024">
    <property type="entry name" value="ARM-type_fold"/>
</dbReference>
<sequence length="1715" mass="189486">MEEDGGSSAIFTELKNYSIELLELHQNPKKNPSPLSHLLQLLRRSSPDALQPFFDYTLFPLLLLLDAAVDSRSSPKVDSNEKSIMPNTVSDIVMEGALHCLEELLKKCCLGSVDQFIVLTKKLTRGALLSPLEASEEFREGVIRCFKALLLNLHCCSSESCSCKQISGWPLLLERKSLHSPPVSKLKFKEEECLVTFLQSETASVAVGHWLSLLLKAADVEAARGQQGSASLRIEALSTLRVLVAKVGTADALAFFLPGVVSQIGKVLHISKTFISGAAGSAEALDQAIRSLAEFLMIVLEDNFNLPFLGLPLDDVKKEKSAVSFLEALRQLPSSMHDQNLSETVDRGTIVLPSTEGESVSPRNVTGSLRVIHTKDWIVDTSSHVDKLLCATYPHLCMHPSRKVRRGLLVAIQGLLSKTSCVLKGSRLMLLESLCVLACDDSAEVSSASQLFFGHLLSSHGKLHVKHDVAEIFNRLVEKLPKVVLGTDESYAIAHSQKLLVLIYFSGPQLVADYLFQSPVRAAQFLDVLALCLSQNSVFAGSLEKNVVAKRSSSGFMHSIAEIRAVRAADSDNLGSRGNQNRRVHATESVKNEHQLPRMPPWFVYVGTQKLYHSVAGILRLVGLSLFADPRTEGPLSVIIDLPLENLRKLVSEIRMKECSGESSQSWYSRITSGQLVRQASTAVCILNELIFGLSDQAIDDFTRMFRAYAMAPQENKRCQEDTSQYRKIEQSTTKGSVWKICQVKGERSHLVDCIGSILHEYISPEIWNLPVEHTAALQQYDYEDANISSHFFNDNVMLHQEIHLFDLFFAIVKQVIIDGIGIFSMCIGRDFSSSGFLHSSLYMLLHNLICSHFQIRSASDAVLHIIAAMHEYPTVGHLVIANSDYIIDSICRQLRSLELNPDVPNVLAAMLSYIGVAHSILPLLEEPMRAVSMELEILGRHQHPDLTIPFLKAMAEIVKASKQEASALMDQAKSYCEDVESKKLNLEKKTEKFFDDSGSYSDENVGKGLSESGMRIYTNDMHIEWETILFKMSDFRRFRRTVGSIAGSCLTAATPLLASAKQAASLVALDIVDDGFLTVAKVEDAYKHEKEIKEAIEHVADMFSFYSLKDALDADADETTENRLLPAANKVWPFLVACLRNKSPLAVRRCTQAISNIVQICGGDFFTRRFHTDGKHFWSFLSTSPFQKRTPGSSEETHLMLPYRGGSASSGDSAAEISDLKVQAAVLNMLANLARNKRSASALEAVMKKASGLVVGIACSGVVGLRDASIIALAGLASIDPDLIWLLLADVYYSKKRELPIPPSTGEFLEISQILPPPLSSKGYLYLQYGGQNYGFDIDFTSVETVFRTLHSQVFTSQIYIGVFFDFYYCRKPFHLQAAPTCYSNKVKGSFTRCMASSTVGGQPSFSTLAISNNEPVVSVDWLHANLRDPDLKVLDASWYMPDEQRNPLQEYQVAHIPGALLFDIDGISDRTTNLPHMLPSEEAFAAAVSALGITNKDGVVVYDGKGIFSAARVWWMFRAFGHDNVWVLDGGLPRWRASGYDVESSASGDAILKASAASEAIEKVYQGQMVGPSTFQTKFQPHFIWTLDQVKRNIQDKTYQHIDARSKARFDGVAPEPRKGISSGHIPGSKCIPFPQMLDGSWTLLSREELEKKFDQEGISLDKPVLTSCGTGVTACILVLGLHRLGKTDIPVYDGSWTEWAMQPDTPVSTSEI</sequence>
<comment type="caution">
    <text evidence="8">The sequence shown here is derived from an EMBL/GenBank/DDBJ whole genome shotgun (WGS) entry which is preliminary data.</text>
</comment>
<evidence type="ECO:0000259" key="7">
    <source>
        <dbReference type="PROSITE" id="PS50206"/>
    </source>
</evidence>
<evidence type="ECO:0000256" key="1">
    <source>
        <dbReference type="ARBA" id="ARBA00022679"/>
    </source>
</evidence>
<dbReference type="InterPro" id="IPR001307">
    <property type="entry name" value="Thiosulphate_STrfase_CS"/>
</dbReference>
<comment type="catalytic activity">
    <reaction evidence="3">
        <text>thiosulfate + hydrogen cyanide = thiocyanate + sulfite + 2 H(+)</text>
        <dbReference type="Rhea" id="RHEA:16881"/>
        <dbReference type="ChEBI" id="CHEBI:15378"/>
        <dbReference type="ChEBI" id="CHEBI:17359"/>
        <dbReference type="ChEBI" id="CHEBI:18022"/>
        <dbReference type="ChEBI" id="CHEBI:18407"/>
        <dbReference type="ChEBI" id="CHEBI:33542"/>
        <dbReference type="EC" id="2.8.1.1"/>
    </reaction>
</comment>
<feature type="domain" description="Rhodanese" evidence="7">
    <location>
        <begin position="1429"/>
        <end position="1546"/>
    </location>
</feature>
<dbReference type="GO" id="GO:0004792">
    <property type="term" value="F:thiosulfate-cyanide sulfurtransferase activity"/>
    <property type="evidence" value="ECO:0007669"/>
    <property type="project" value="UniProtKB-EC"/>
</dbReference>
<accession>A0A9Q1MY36</accession>
<keyword evidence="1" id="KW-0808">Transferase</keyword>
<keyword evidence="2" id="KW-0677">Repeat</keyword>
<dbReference type="PANTHER" id="PTHR18460">
    <property type="entry name" value="TEL2 INTERACTING PROTEIN 1 TTI1 FAMILY MEMBER"/>
    <property type="match status" value="1"/>
</dbReference>
<evidence type="ECO:0000256" key="5">
    <source>
        <dbReference type="ARBA" id="ARBA00054064"/>
    </source>
</evidence>
<dbReference type="InterPro" id="IPR057567">
    <property type="entry name" value="TPR_TTI1_C"/>
</dbReference>
<comment type="function">
    <text evidence="5">Catalyzes the transfer of a sulfur ion from a donor to cyanide or to other thiol compounds. Substrate preference is 3-mercaptopyruvate &gt; thiosulfate. Involved in embryo and seed development.</text>
</comment>
<dbReference type="Pfam" id="PF00581">
    <property type="entry name" value="Rhodanese"/>
    <property type="match status" value="2"/>
</dbReference>
<gene>
    <name evidence="8" type="ORF">K7X08_027937</name>
</gene>
<proteinExistence type="predicted"/>
<dbReference type="Gene3D" id="3.40.250.10">
    <property type="entry name" value="Rhodanese-like domain"/>
    <property type="match status" value="2"/>
</dbReference>
<dbReference type="GO" id="GO:0009793">
    <property type="term" value="P:embryo development ending in seed dormancy"/>
    <property type="evidence" value="ECO:0007669"/>
    <property type="project" value="UniProtKB-ARBA"/>
</dbReference>